<keyword evidence="3" id="KW-1185">Reference proteome</keyword>
<dbReference type="AlphaFoldDB" id="A0A1I2NR66"/>
<name>A0A1I2NR66_9FLAO</name>
<dbReference type="RefSeq" id="WP_093305732.1">
    <property type="nucleotide sequence ID" value="NZ_FOOH01000022.1"/>
</dbReference>
<accession>A0A1I2NR66</accession>
<dbReference type="InterPro" id="IPR011856">
    <property type="entry name" value="tRNA_endonuc-like_dom_sf"/>
</dbReference>
<dbReference type="Gene3D" id="3.40.1350.10">
    <property type="match status" value="1"/>
</dbReference>
<evidence type="ECO:0000259" key="1">
    <source>
        <dbReference type="Pfam" id="PF18899"/>
    </source>
</evidence>
<feature type="domain" description="DUF5655" evidence="1">
    <location>
        <begin position="193"/>
        <end position="299"/>
    </location>
</feature>
<organism evidence="2 3">
    <name type="scientific">Salegentibacter agarivorans</name>
    <dbReference type="NCBI Taxonomy" id="345907"/>
    <lineage>
        <taxon>Bacteria</taxon>
        <taxon>Pseudomonadati</taxon>
        <taxon>Bacteroidota</taxon>
        <taxon>Flavobacteriia</taxon>
        <taxon>Flavobacteriales</taxon>
        <taxon>Flavobacteriaceae</taxon>
        <taxon>Salegentibacter</taxon>
    </lineage>
</organism>
<proteinExistence type="predicted"/>
<protein>
    <submittedName>
        <fullName evidence="2">Predicted transport protein</fullName>
    </submittedName>
</protein>
<sequence>MQLFLNSASQVLTSIKEKPFKLEREIQILFESNLKELMELVLVKSEFSIKNKRIDTLAFDPETKAFIIIEYKRSKNISVVDQGFTYLSLMLENKADFIVEYNEALQANLKRKEVDWSQTRVAFVSTGFTENQTTATNFKDIAIELWEIKRYENNLISINQIKKSKSAESIKPLTEKSQTLKSVSEEIKVYTEEDHLGNKPQEIVELYESYRQSILNLADDIEIEPKKLYIAFKKGKNISDIVVLHKSLKIFINLPKGKLDDPKKLMRDISEKGHWGNGDYEVNVKDDKHLEYIMSLIKQTL</sequence>
<evidence type="ECO:0000313" key="3">
    <source>
        <dbReference type="Proteomes" id="UP000199116"/>
    </source>
</evidence>
<dbReference type="InterPro" id="IPR043714">
    <property type="entry name" value="DUF5655"/>
</dbReference>
<dbReference type="Proteomes" id="UP000199116">
    <property type="component" value="Unassembled WGS sequence"/>
</dbReference>
<dbReference type="GO" id="GO:0003676">
    <property type="term" value="F:nucleic acid binding"/>
    <property type="evidence" value="ECO:0007669"/>
    <property type="project" value="InterPro"/>
</dbReference>
<reference evidence="3" key="1">
    <citation type="submission" date="2016-10" db="EMBL/GenBank/DDBJ databases">
        <authorList>
            <person name="Varghese N."/>
            <person name="Submissions S."/>
        </authorList>
    </citation>
    <scope>NUCLEOTIDE SEQUENCE [LARGE SCALE GENOMIC DNA]</scope>
    <source>
        <strain evidence="3">DSM 23515</strain>
    </source>
</reference>
<dbReference type="EMBL" id="FOOH01000022">
    <property type="protein sequence ID" value="SFG03781.1"/>
    <property type="molecule type" value="Genomic_DNA"/>
</dbReference>
<evidence type="ECO:0000313" key="2">
    <source>
        <dbReference type="EMBL" id="SFG03781.1"/>
    </source>
</evidence>
<gene>
    <name evidence="2" type="ORF">SAMN04488033_12239</name>
</gene>
<dbReference type="Pfam" id="PF18899">
    <property type="entry name" value="DUF5655"/>
    <property type="match status" value="1"/>
</dbReference>